<evidence type="ECO:0000313" key="6">
    <source>
        <dbReference type="Proteomes" id="UP000275719"/>
    </source>
</evidence>
<dbReference type="AlphaFoldDB" id="A0A3P3WCG3"/>
<dbReference type="Pfam" id="PF04471">
    <property type="entry name" value="Mrr_cat"/>
    <property type="match status" value="1"/>
</dbReference>
<dbReference type="Proteomes" id="UP000275719">
    <property type="component" value="Unassembled WGS sequence"/>
</dbReference>
<comment type="caution">
    <text evidence="5">The sequence shown here is derived from an EMBL/GenBank/DDBJ whole genome shotgun (WGS) entry which is preliminary data.</text>
</comment>
<feature type="domain" description="ATP-cone" evidence="4">
    <location>
        <begin position="1"/>
        <end position="82"/>
    </location>
</feature>
<dbReference type="GO" id="GO:0009307">
    <property type="term" value="P:DNA restriction-modification system"/>
    <property type="evidence" value="ECO:0007669"/>
    <property type="project" value="InterPro"/>
</dbReference>
<proteinExistence type="predicted"/>
<keyword evidence="6" id="KW-1185">Reference proteome</keyword>
<name>A0A3P3WCG3_9FLAO</name>
<keyword evidence="5" id="KW-0255">Endonuclease</keyword>
<dbReference type="PROSITE" id="PS51161">
    <property type="entry name" value="ATP_CONE"/>
    <property type="match status" value="1"/>
</dbReference>
<dbReference type="SUPFAM" id="SSF52980">
    <property type="entry name" value="Restriction endonuclease-like"/>
    <property type="match status" value="1"/>
</dbReference>
<accession>A0A3P3WCG3</accession>
<evidence type="ECO:0000259" key="4">
    <source>
        <dbReference type="PROSITE" id="PS51161"/>
    </source>
</evidence>
<protein>
    <submittedName>
        <fullName evidence="5">Restriction endonuclease</fullName>
    </submittedName>
</protein>
<dbReference type="InterPro" id="IPR011856">
    <property type="entry name" value="tRNA_endonuc-like_dom_sf"/>
</dbReference>
<dbReference type="GO" id="GO:0005524">
    <property type="term" value="F:ATP binding"/>
    <property type="evidence" value="ECO:0007669"/>
    <property type="project" value="UniProtKB-UniRule"/>
</dbReference>
<keyword evidence="2 3" id="KW-0067">ATP-binding</keyword>
<keyword evidence="5" id="KW-0378">Hydrolase</keyword>
<evidence type="ECO:0000256" key="3">
    <source>
        <dbReference type="PROSITE-ProRule" id="PRU00492"/>
    </source>
</evidence>
<sequence length="274" mass="31855">MYVKKLSGEIIPYDESSLRGSLQKSGANDEQIETVMEEINKILYDGIPTGLLYEKAFELLRNLRHSYAARYSLKKALRDLGPEGYYFEKWVTKLFQTQGFHAVSGQTLQGEAVKHEIDVVASKDDRLVLCECKFRNDVDAKISVTTPMYFLSRFNDLKNLEFEYFGKVMKPTDGYMVTNAYMTSDSIAFAEKYGIQLISWDYPEKLNIKQLVDDYKFYPVTCLTNLTEDERNILLEKNCILIKDIFSNPLLLDHFKFDEERKKVIFEEVNDLVI</sequence>
<organism evidence="5 6">
    <name type="scientific">Paenimyroides tangerinum</name>
    <dbReference type="NCBI Taxonomy" id="2488728"/>
    <lineage>
        <taxon>Bacteria</taxon>
        <taxon>Pseudomonadati</taxon>
        <taxon>Bacteroidota</taxon>
        <taxon>Flavobacteriia</taxon>
        <taxon>Flavobacteriales</taxon>
        <taxon>Flavobacteriaceae</taxon>
        <taxon>Paenimyroides</taxon>
    </lineage>
</organism>
<keyword evidence="5" id="KW-0540">Nuclease</keyword>
<evidence type="ECO:0000313" key="5">
    <source>
        <dbReference type="EMBL" id="RRJ91329.1"/>
    </source>
</evidence>
<reference evidence="5 6" key="1">
    <citation type="submission" date="2018-11" db="EMBL/GenBank/DDBJ databases">
        <title>Flavobacterium sp. nov., YIM 102701-2 draft genome.</title>
        <authorList>
            <person name="Li G."/>
            <person name="Jiang Y."/>
        </authorList>
    </citation>
    <scope>NUCLEOTIDE SEQUENCE [LARGE SCALE GENOMIC DNA]</scope>
    <source>
        <strain evidence="5 6">YIM 102701-2</strain>
    </source>
</reference>
<dbReference type="InterPro" id="IPR005144">
    <property type="entry name" value="ATP-cone_dom"/>
</dbReference>
<dbReference type="EMBL" id="RQVQ01000011">
    <property type="protein sequence ID" value="RRJ91329.1"/>
    <property type="molecule type" value="Genomic_DNA"/>
</dbReference>
<dbReference type="GO" id="GO:0004519">
    <property type="term" value="F:endonuclease activity"/>
    <property type="evidence" value="ECO:0007669"/>
    <property type="project" value="UniProtKB-KW"/>
</dbReference>
<dbReference type="GO" id="GO:0003677">
    <property type="term" value="F:DNA binding"/>
    <property type="evidence" value="ECO:0007669"/>
    <property type="project" value="InterPro"/>
</dbReference>
<gene>
    <name evidence="5" type="ORF">EG240_06145</name>
</gene>
<evidence type="ECO:0000256" key="2">
    <source>
        <dbReference type="ARBA" id="ARBA00022840"/>
    </source>
</evidence>
<keyword evidence="1 3" id="KW-0547">Nucleotide-binding</keyword>
<dbReference type="InterPro" id="IPR007560">
    <property type="entry name" value="Restrct_endonuc_IV_Mrr"/>
</dbReference>
<dbReference type="InterPro" id="IPR011335">
    <property type="entry name" value="Restrct_endonuc-II-like"/>
</dbReference>
<evidence type="ECO:0000256" key="1">
    <source>
        <dbReference type="ARBA" id="ARBA00022741"/>
    </source>
</evidence>
<dbReference type="OrthoDB" id="320396at2"/>
<dbReference type="Gene3D" id="3.40.1350.10">
    <property type="match status" value="1"/>
</dbReference>